<dbReference type="AlphaFoldDB" id="D0QJA1"/>
<name>D0QJA1_TACAU</name>
<keyword evidence="1" id="KW-0732">Signal</keyword>
<protein>
    <submittedName>
        <fullName evidence="2">Beta casein long variant</fullName>
    </submittedName>
</protein>
<dbReference type="OrthoDB" id="10421345at2759"/>
<evidence type="ECO:0000256" key="1">
    <source>
        <dbReference type="SAM" id="SignalP"/>
    </source>
</evidence>
<dbReference type="EMBL" id="FJ548618">
    <property type="protein sequence ID" value="ACU25785.1"/>
    <property type="molecule type" value="mRNA"/>
</dbReference>
<organism evidence="2">
    <name type="scientific">Tachyglossus aculeatus</name>
    <name type="common">Short-beaked echidna</name>
    <name type="synonym">Myrmecophaga aculeata</name>
    <dbReference type="NCBI Taxonomy" id="9261"/>
    <lineage>
        <taxon>Eukaryota</taxon>
        <taxon>Metazoa</taxon>
        <taxon>Chordata</taxon>
        <taxon>Craniata</taxon>
        <taxon>Vertebrata</taxon>
        <taxon>Euteleostomi</taxon>
        <taxon>Mammalia</taxon>
        <taxon>Monotremata</taxon>
        <taxon>Tachyglossidae</taxon>
        <taxon>Tachyglossus</taxon>
    </lineage>
</organism>
<feature type="signal peptide" evidence="1">
    <location>
        <begin position="1"/>
        <end position="15"/>
    </location>
</feature>
<reference evidence="2" key="1">
    <citation type="journal article" date="2009" name="Reprod. Fertil. Dev.">
        <title>Characterisation of monotreme caseins reveals lineage-specific expansion of an ancestral casein locus in mammals.</title>
        <authorList>
            <person name="Lefevre C.M."/>
            <person name="Sharp J.A."/>
            <person name="Nicholas K.R."/>
        </authorList>
    </citation>
    <scope>NUCLEOTIDE SEQUENCE</scope>
</reference>
<gene>
    <name evidence="2" type="primary">CSN2</name>
</gene>
<feature type="chain" id="PRO_5012519660" evidence="1">
    <location>
        <begin position="16"/>
        <end position="193"/>
    </location>
</feature>
<evidence type="ECO:0000313" key="2">
    <source>
        <dbReference type="EMBL" id="ACU25785.1"/>
    </source>
</evidence>
<proteinExistence type="evidence at transcript level"/>
<sequence length="193" mass="22107">MKVFILACLVAVAMALPKQHSSSSSSEESDRLLVKEKLMRRRKLMDIPTAFSSEEHSVDPKELYEPRQSYSYPWQSVRPINTYTYPRAYQIPAVLPMTHPQTLTYLQPQFKPEDMSISQKQIPPYVQAVVMPYPQVEAIPFPGAEFMPYAQPITTPLLQPEVFSAPFYREAVFKPVIYGLPQSQPVQKIPETD</sequence>
<accession>D0QJA1</accession>